<gene>
    <name evidence="1" type="ORF">GCM10022207_52190</name>
</gene>
<evidence type="ECO:0000313" key="2">
    <source>
        <dbReference type="Proteomes" id="UP001501563"/>
    </source>
</evidence>
<dbReference type="EMBL" id="BAAAZA010000015">
    <property type="protein sequence ID" value="GAA3879123.1"/>
    <property type="molecule type" value="Genomic_DNA"/>
</dbReference>
<keyword evidence="2" id="KW-1185">Reference proteome</keyword>
<accession>A0ABP7KJ26</accession>
<reference evidence="2" key="1">
    <citation type="journal article" date="2019" name="Int. J. Syst. Evol. Microbiol.">
        <title>The Global Catalogue of Microorganisms (GCM) 10K type strain sequencing project: providing services to taxonomists for standard genome sequencing and annotation.</title>
        <authorList>
            <consortium name="The Broad Institute Genomics Platform"/>
            <consortium name="The Broad Institute Genome Sequencing Center for Infectious Disease"/>
            <person name="Wu L."/>
            <person name="Ma J."/>
        </authorList>
    </citation>
    <scope>NUCLEOTIDE SEQUENCE [LARGE SCALE GENOMIC DNA]</scope>
    <source>
        <strain evidence="2">JCM 16578</strain>
    </source>
</reference>
<name>A0ABP7KJ26_9ACTN</name>
<sequence length="74" mass="7910">MLGEDGRQRLLWFTPAVGTPAMEQFELLSVIGTQDLTPKYGRGWPRTSRVVDSYGVTGPGVSWAGGVALGGVCR</sequence>
<comment type="caution">
    <text evidence="1">The sequence shown here is derived from an EMBL/GenBank/DDBJ whole genome shotgun (WGS) entry which is preliminary data.</text>
</comment>
<proteinExistence type="predicted"/>
<organism evidence="1 2">
    <name type="scientific">Streptomyces lannensis</name>
    <dbReference type="NCBI Taxonomy" id="766498"/>
    <lineage>
        <taxon>Bacteria</taxon>
        <taxon>Bacillati</taxon>
        <taxon>Actinomycetota</taxon>
        <taxon>Actinomycetes</taxon>
        <taxon>Kitasatosporales</taxon>
        <taxon>Streptomycetaceae</taxon>
        <taxon>Streptomyces</taxon>
    </lineage>
</organism>
<protein>
    <submittedName>
        <fullName evidence="1">Uncharacterized protein</fullName>
    </submittedName>
</protein>
<evidence type="ECO:0000313" key="1">
    <source>
        <dbReference type="EMBL" id="GAA3879123.1"/>
    </source>
</evidence>
<dbReference type="Proteomes" id="UP001501563">
    <property type="component" value="Unassembled WGS sequence"/>
</dbReference>